<comment type="caution">
    <text evidence="1">The sequence shown here is derived from an EMBL/GenBank/DDBJ whole genome shotgun (WGS) entry which is preliminary data.</text>
</comment>
<dbReference type="Proteomes" id="UP000031036">
    <property type="component" value="Unassembled WGS sequence"/>
</dbReference>
<dbReference type="AlphaFoldDB" id="A0A0B2VKV2"/>
<accession>A0A0B2VKV2</accession>
<feature type="non-terminal residue" evidence="1">
    <location>
        <position position="1"/>
    </location>
</feature>
<dbReference type="EMBL" id="JPKZ01001479">
    <property type="protein sequence ID" value="KHN81635.1"/>
    <property type="molecule type" value="Genomic_DNA"/>
</dbReference>
<protein>
    <submittedName>
        <fullName evidence="1">Uncharacterized protein</fullName>
    </submittedName>
</protein>
<reference evidence="1 2" key="1">
    <citation type="submission" date="2014-11" db="EMBL/GenBank/DDBJ databases">
        <title>Genetic blueprint of the zoonotic pathogen Toxocara canis.</title>
        <authorList>
            <person name="Zhu X.-Q."/>
            <person name="Korhonen P.K."/>
            <person name="Cai H."/>
            <person name="Young N.D."/>
            <person name="Nejsum P."/>
            <person name="von Samson-Himmelstjerna G."/>
            <person name="Boag P.R."/>
            <person name="Tan P."/>
            <person name="Li Q."/>
            <person name="Min J."/>
            <person name="Yang Y."/>
            <person name="Wang X."/>
            <person name="Fang X."/>
            <person name="Hall R.S."/>
            <person name="Hofmann A."/>
            <person name="Sternberg P.W."/>
            <person name="Jex A.R."/>
            <person name="Gasser R.B."/>
        </authorList>
    </citation>
    <scope>NUCLEOTIDE SEQUENCE [LARGE SCALE GENOMIC DNA]</scope>
    <source>
        <strain evidence="1">PN_DK_2014</strain>
    </source>
</reference>
<evidence type="ECO:0000313" key="2">
    <source>
        <dbReference type="Proteomes" id="UP000031036"/>
    </source>
</evidence>
<proteinExistence type="predicted"/>
<evidence type="ECO:0000313" key="1">
    <source>
        <dbReference type="EMBL" id="KHN81635.1"/>
    </source>
</evidence>
<keyword evidence="2" id="KW-1185">Reference proteome</keyword>
<organism evidence="1 2">
    <name type="scientific">Toxocara canis</name>
    <name type="common">Canine roundworm</name>
    <dbReference type="NCBI Taxonomy" id="6265"/>
    <lineage>
        <taxon>Eukaryota</taxon>
        <taxon>Metazoa</taxon>
        <taxon>Ecdysozoa</taxon>
        <taxon>Nematoda</taxon>
        <taxon>Chromadorea</taxon>
        <taxon>Rhabditida</taxon>
        <taxon>Spirurina</taxon>
        <taxon>Ascaridomorpha</taxon>
        <taxon>Ascaridoidea</taxon>
        <taxon>Toxocaridae</taxon>
        <taxon>Toxocara</taxon>
    </lineage>
</organism>
<name>A0A0B2VKV2_TOXCA</name>
<gene>
    <name evidence="1" type="ORF">Tcan_00931</name>
</gene>
<sequence length="108" mass="12344">AEGWRTCISPTADATSKTKISTWLRCRWRTNGQLSKTDAESETAFQEVALRSRRIVHQCSYSSTAYGVDQSNKCSYTYIHDHVKGHIILRRQTAIDNRTISTDHLLNK</sequence>
<feature type="non-terminal residue" evidence="1">
    <location>
        <position position="108"/>
    </location>
</feature>